<dbReference type="EMBL" id="KB467943">
    <property type="protein sequence ID" value="PCH38986.1"/>
    <property type="molecule type" value="Genomic_DNA"/>
</dbReference>
<accession>A0A2H3J9V5</accession>
<dbReference type="AlphaFoldDB" id="A0A2H3J9V5"/>
<name>A0A2H3J9V5_WOLCO</name>
<dbReference type="Proteomes" id="UP000218811">
    <property type="component" value="Unassembled WGS sequence"/>
</dbReference>
<evidence type="ECO:0000313" key="2">
    <source>
        <dbReference type="EMBL" id="PCH38986.1"/>
    </source>
</evidence>
<protein>
    <submittedName>
        <fullName evidence="2">Uncharacterized protein</fullName>
    </submittedName>
</protein>
<sequence length="173" mass="19081">TTVEVASRTCLIIADAIVIFATWIGVRKFNNRFTRFSTTCSIAQLLVQDGVSYSILEKPTSETITGILLTSIFIAHILLNLREAQLTPPVSAASRSTLCESGHITQGSEATTSTMVSRTSYEMHKLDRKTSLDEFNSHIYSGNRLHSLAERAVTLQEQDEQIVADKSRTSRSG</sequence>
<organism evidence="2 3">
    <name type="scientific">Wolfiporia cocos (strain MD-104)</name>
    <name type="common">Brown rot fungus</name>
    <dbReference type="NCBI Taxonomy" id="742152"/>
    <lineage>
        <taxon>Eukaryota</taxon>
        <taxon>Fungi</taxon>
        <taxon>Dikarya</taxon>
        <taxon>Basidiomycota</taxon>
        <taxon>Agaricomycotina</taxon>
        <taxon>Agaricomycetes</taxon>
        <taxon>Polyporales</taxon>
        <taxon>Phaeolaceae</taxon>
        <taxon>Wolfiporia</taxon>
    </lineage>
</organism>
<keyword evidence="1" id="KW-0812">Transmembrane</keyword>
<evidence type="ECO:0000313" key="3">
    <source>
        <dbReference type="Proteomes" id="UP000218811"/>
    </source>
</evidence>
<gene>
    <name evidence="2" type="ORF">WOLCODRAFT_84639</name>
</gene>
<keyword evidence="1" id="KW-1133">Transmembrane helix</keyword>
<feature type="non-terminal residue" evidence="2">
    <location>
        <position position="1"/>
    </location>
</feature>
<feature type="transmembrane region" description="Helical" evidence="1">
    <location>
        <begin position="6"/>
        <end position="26"/>
    </location>
</feature>
<keyword evidence="3" id="KW-1185">Reference proteome</keyword>
<proteinExistence type="predicted"/>
<evidence type="ECO:0000256" key="1">
    <source>
        <dbReference type="SAM" id="Phobius"/>
    </source>
</evidence>
<keyword evidence="1" id="KW-0472">Membrane</keyword>
<reference evidence="2 3" key="1">
    <citation type="journal article" date="2012" name="Science">
        <title>The Paleozoic origin of enzymatic lignin decomposition reconstructed from 31 fungal genomes.</title>
        <authorList>
            <person name="Floudas D."/>
            <person name="Binder M."/>
            <person name="Riley R."/>
            <person name="Barry K."/>
            <person name="Blanchette R.A."/>
            <person name="Henrissat B."/>
            <person name="Martinez A.T."/>
            <person name="Otillar R."/>
            <person name="Spatafora J.W."/>
            <person name="Yadav J.S."/>
            <person name="Aerts A."/>
            <person name="Benoit I."/>
            <person name="Boyd A."/>
            <person name="Carlson A."/>
            <person name="Copeland A."/>
            <person name="Coutinho P.M."/>
            <person name="de Vries R.P."/>
            <person name="Ferreira P."/>
            <person name="Findley K."/>
            <person name="Foster B."/>
            <person name="Gaskell J."/>
            <person name="Glotzer D."/>
            <person name="Gorecki P."/>
            <person name="Heitman J."/>
            <person name="Hesse C."/>
            <person name="Hori C."/>
            <person name="Igarashi K."/>
            <person name="Jurgens J.A."/>
            <person name="Kallen N."/>
            <person name="Kersten P."/>
            <person name="Kohler A."/>
            <person name="Kuees U."/>
            <person name="Kumar T.K.A."/>
            <person name="Kuo A."/>
            <person name="LaButti K."/>
            <person name="Larrondo L.F."/>
            <person name="Lindquist E."/>
            <person name="Ling A."/>
            <person name="Lombard V."/>
            <person name="Lucas S."/>
            <person name="Lundell T."/>
            <person name="Martin R."/>
            <person name="McLaughlin D.J."/>
            <person name="Morgenstern I."/>
            <person name="Morin E."/>
            <person name="Murat C."/>
            <person name="Nagy L.G."/>
            <person name="Nolan M."/>
            <person name="Ohm R.A."/>
            <person name="Patyshakuliyeva A."/>
            <person name="Rokas A."/>
            <person name="Ruiz-Duenas F.J."/>
            <person name="Sabat G."/>
            <person name="Salamov A."/>
            <person name="Samejima M."/>
            <person name="Schmutz J."/>
            <person name="Slot J.C."/>
            <person name="St John F."/>
            <person name="Stenlid J."/>
            <person name="Sun H."/>
            <person name="Sun S."/>
            <person name="Syed K."/>
            <person name="Tsang A."/>
            <person name="Wiebenga A."/>
            <person name="Young D."/>
            <person name="Pisabarro A."/>
            <person name="Eastwood D.C."/>
            <person name="Martin F."/>
            <person name="Cullen D."/>
            <person name="Grigoriev I.V."/>
            <person name="Hibbett D.S."/>
        </authorList>
    </citation>
    <scope>NUCLEOTIDE SEQUENCE [LARGE SCALE GENOMIC DNA]</scope>
    <source>
        <strain evidence="2 3">MD-104</strain>
    </source>
</reference>